<dbReference type="InterPro" id="IPR050231">
    <property type="entry name" value="Iron_ascorbate_oxido_reductase"/>
</dbReference>
<evidence type="ECO:0000259" key="2">
    <source>
        <dbReference type="PROSITE" id="PS51471"/>
    </source>
</evidence>
<proteinExistence type="inferred from homology"/>
<evidence type="ECO:0000256" key="1">
    <source>
        <dbReference type="RuleBase" id="RU003682"/>
    </source>
</evidence>
<dbReference type="PROSITE" id="PS51471">
    <property type="entry name" value="FE2OG_OXY"/>
    <property type="match status" value="1"/>
</dbReference>
<dbReference type="GO" id="GO:0046872">
    <property type="term" value="F:metal ion binding"/>
    <property type="evidence" value="ECO:0007669"/>
    <property type="project" value="UniProtKB-KW"/>
</dbReference>
<dbReference type="Gene3D" id="2.60.120.330">
    <property type="entry name" value="B-lactam Antibiotic, Isopenicillin N Synthase, Chain"/>
    <property type="match status" value="1"/>
</dbReference>
<protein>
    <submittedName>
        <fullName evidence="3">Clavaminate synthase-like protein</fullName>
    </submittedName>
</protein>
<name>A0A0D7AMW6_9AGAR</name>
<gene>
    <name evidence="3" type="ORF">FISHEDRAFT_33552</name>
</gene>
<dbReference type="InterPro" id="IPR026992">
    <property type="entry name" value="DIOX_N"/>
</dbReference>
<dbReference type="SUPFAM" id="SSF51197">
    <property type="entry name" value="Clavaminate synthase-like"/>
    <property type="match status" value="1"/>
</dbReference>
<dbReference type="GO" id="GO:0016491">
    <property type="term" value="F:oxidoreductase activity"/>
    <property type="evidence" value="ECO:0007669"/>
    <property type="project" value="UniProtKB-KW"/>
</dbReference>
<dbReference type="Pfam" id="PF03171">
    <property type="entry name" value="2OG-FeII_Oxy"/>
    <property type="match status" value="1"/>
</dbReference>
<dbReference type="InterPro" id="IPR005123">
    <property type="entry name" value="Oxoglu/Fe-dep_dioxygenase_dom"/>
</dbReference>
<keyword evidence="4" id="KW-1185">Reference proteome</keyword>
<evidence type="ECO:0000313" key="3">
    <source>
        <dbReference type="EMBL" id="KIY53185.1"/>
    </source>
</evidence>
<evidence type="ECO:0000313" key="4">
    <source>
        <dbReference type="Proteomes" id="UP000054144"/>
    </source>
</evidence>
<accession>A0A0D7AMW6</accession>
<dbReference type="OrthoDB" id="406156at2759"/>
<keyword evidence="1" id="KW-0479">Metal-binding</keyword>
<dbReference type="AlphaFoldDB" id="A0A0D7AMW6"/>
<dbReference type="Proteomes" id="UP000054144">
    <property type="component" value="Unassembled WGS sequence"/>
</dbReference>
<comment type="similarity">
    <text evidence="1">Belongs to the iron/ascorbate-dependent oxidoreductase family.</text>
</comment>
<organism evidence="3 4">
    <name type="scientific">Fistulina hepatica ATCC 64428</name>
    <dbReference type="NCBI Taxonomy" id="1128425"/>
    <lineage>
        <taxon>Eukaryota</taxon>
        <taxon>Fungi</taxon>
        <taxon>Dikarya</taxon>
        <taxon>Basidiomycota</taxon>
        <taxon>Agaricomycotina</taxon>
        <taxon>Agaricomycetes</taxon>
        <taxon>Agaricomycetidae</taxon>
        <taxon>Agaricales</taxon>
        <taxon>Fistulinaceae</taxon>
        <taxon>Fistulina</taxon>
    </lineage>
</organism>
<dbReference type="InterPro" id="IPR044861">
    <property type="entry name" value="IPNS-like_FE2OG_OXY"/>
</dbReference>
<reference evidence="3 4" key="1">
    <citation type="journal article" date="2015" name="Fungal Genet. Biol.">
        <title>Evolution of novel wood decay mechanisms in Agaricales revealed by the genome sequences of Fistulina hepatica and Cylindrobasidium torrendii.</title>
        <authorList>
            <person name="Floudas D."/>
            <person name="Held B.W."/>
            <person name="Riley R."/>
            <person name="Nagy L.G."/>
            <person name="Koehler G."/>
            <person name="Ransdell A.S."/>
            <person name="Younus H."/>
            <person name="Chow J."/>
            <person name="Chiniquy J."/>
            <person name="Lipzen A."/>
            <person name="Tritt A."/>
            <person name="Sun H."/>
            <person name="Haridas S."/>
            <person name="LaButti K."/>
            <person name="Ohm R.A."/>
            <person name="Kues U."/>
            <person name="Blanchette R.A."/>
            <person name="Grigoriev I.V."/>
            <person name="Minto R.E."/>
            <person name="Hibbett D.S."/>
        </authorList>
    </citation>
    <scope>NUCLEOTIDE SEQUENCE [LARGE SCALE GENOMIC DNA]</scope>
    <source>
        <strain evidence="3 4">ATCC 64428</strain>
    </source>
</reference>
<feature type="domain" description="Fe2OG dioxygenase" evidence="2">
    <location>
        <begin position="181"/>
        <end position="282"/>
    </location>
</feature>
<sequence>MPSTVLPPFPDDVPAHSMIVVDFDRLAARDPDAIEQLIQASTTLGFWYLKNHGLQEVAEDFFNLGEETFQLPLEEKVKFEQGDNGNSFGYKIPGANAVNSSGERDNMEFINVAKDDVLAWPRIARRTYPSTVETHMTSVLQPFVEKSLAVASILLDVFNEYLSLPAGVLASKHTREEFSGSEARCIKAAASPDVLKVAIGAHSDFGTLTLLHNRLGGLQVMDPETNDWKYVKPLPGHIICNLGDAMAIFSGGILKSSLHRVIPPPGAQRHLDRWSAGFFVRPGNSVLLAPLTEGQRVRAAIDDGASTKNMGNLATRANETALEWFTRRIKNQRLKNRTGPETWTASRGTEAFTE</sequence>
<dbReference type="EMBL" id="KN881627">
    <property type="protein sequence ID" value="KIY53185.1"/>
    <property type="molecule type" value="Genomic_DNA"/>
</dbReference>
<dbReference type="Pfam" id="PF14226">
    <property type="entry name" value="DIOX_N"/>
    <property type="match status" value="1"/>
</dbReference>
<dbReference type="PANTHER" id="PTHR47990">
    <property type="entry name" value="2-OXOGLUTARATE (2OG) AND FE(II)-DEPENDENT OXYGENASE SUPERFAMILY PROTEIN-RELATED"/>
    <property type="match status" value="1"/>
</dbReference>
<keyword evidence="1" id="KW-0560">Oxidoreductase</keyword>
<keyword evidence="1" id="KW-0408">Iron</keyword>
<dbReference type="InterPro" id="IPR027443">
    <property type="entry name" value="IPNS-like_sf"/>
</dbReference>